<evidence type="ECO:0000256" key="5">
    <source>
        <dbReference type="SAM" id="Phobius"/>
    </source>
</evidence>
<evidence type="ECO:0000256" key="2">
    <source>
        <dbReference type="ARBA" id="ARBA00022692"/>
    </source>
</evidence>
<keyword evidence="7" id="KW-1185">Reference proteome</keyword>
<dbReference type="PANTHER" id="PTHR11785">
    <property type="entry name" value="AMINO ACID TRANSPORTER"/>
    <property type="match status" value="1"/>
</dbReference>
<feature type="transmembrane region" description="Helical" evidence="5">
    <location>
        <begin position="418"/>
        <end position="440"/>
    </location>
</feature>
<evidence type="ECO:0000256" key="1">
    <source>
        <dbReference type="ARBA" id="ARBA00004141"/>
    </source>
</evidence>
<sequence>MLALRFLEYIDDDSSFNSVIFEILLENISNSIITKAPEERFRLGYWTVVGLIVNRVIGTGIFDSPTTIMIGTSSTGVTLLFWAAGAVYTIAGAYLSVEFGLTTPRHKFEGMKQGIPRSGETLNYPQYVLPWPAYRHRTVLLITCMYAAAYIVLGNMAGNYLIFGIRILEAANKPLTNSEVRELAVAAATFGCAIHTFSRRGGIWLGNVLAIVKVCMLLMMVIISMRAWGGVFGVPNVVEQNLAAQNSFAKPSKDPYVYAKAFLCMIFAWSGFDQPNSVLGEVGRLRKKMIVAPKEEQTKAGGNVALASCERTLGTVSKDKLLPNRIRSAFMAISSLSNIVVMNFLAARVKQEIVKEGIIPWPKFFGETKKPLLPSMSPQEHSQTPFGALFLHWFFTVLLIAVTSHLTPTGTYTLLVDLYAYTVVSVFGFVVGIGMLRLRLSKTKSWATKSPFWPILSIISALIFALGSGCPMEASWIPPSSEYIKKTPSAVAWSTTPVQKVPEFDRDPPSNGPPVQVHETVFLAWVAKENESTDVEMEERRSMESF</sequence>
<organism evidence="6 7">
    <name type="scientific">Bimuria novae-zelandiae CBS 107.79</name>
    <dbReference type="NCBI Taxonomy" id="1447943"/>
    <lineage>
        <taxon>Eukaryota</taxon>
        <taxon>Fungi</taxon>
        <taxon>Dikarya</taxon>
        <taxon>Ascomycota</taxon>
        <taxon>Pezizomycotina</taxon>
        <taxon>Dothideomycetes</taxon>
        <taxon>Pleosporomycetidae</taxon>
        <taxon>Pleosporales</taxon>
        <taxon>Massarineae</taxon>
        <taxon>Didymosphaeriaceae</taxon>
        <taxon>Bimuria</taxon>
    </lineage>
</organism>
<dbReference type="GO" id="GO:0015179">
    <property type="term" value="F:L-amino acid transmembrane transporter activity"/>
    <property type="evidence" value="ECO:0007669"/>
    <property type="project" value="TreeGrafter"/>
</dbReference>
<dbReference type="InterPro" id="IPR050598">
    <property type="entry name" value="AminoAcid_Transporter"/>
</dbReference>
<dbReference type="GO" id="GO:0016020">
    <property type="term" value="C:membrane"/>
    <property type="evidence" value="ECO:0007669"/>
    <property type="project" value="UniProtKB-SubCell"/>
</dbReference>
<dbReference type="Gene3D" id="1.20.1740.10">
    <property type="entry name" value="Amino acid/polyamine transporter I"/>
    <property type="match status" value="1"/>
</dbReference>
<evidence type="ECO:0000256" key="3">
    <source>
        <dbReference type="ARBA" id="ARBA00022989"/>
    </source>
</evidence>
<keyword evidence="3 5" id="KW-1133">Transmembrane helix</keyword>
<gene>
    <name evidence="6" type="ORF">BU23DRAFT_580989</name>
</gene>
<evidence type="ECO:0000313" key="7">
    <source>
        <dbReference type="Proteomes" id="UP000800036"/>
    </source>
</evidence>
<feature type="transmembrane region" description="Helical" evidence="5">
    <location>
        <begin position="452"/>
        <end position="469"/>
    </location>
</feature>
<feature type="transmembrane region" description="Helical" evidence="5">
    <location>
        <begin position="203"/>
        <end position="223"/>
    </location>
</feature>
<dbReference type="EMBL" id="ML976687">
    <property type="protein sequence ID" value="KAF1972410.1"/>
    <property type="molecule type" value="Genomic_DNA"/>
</dbReference>
<dbReference type="Proteomes" id="UP000800036">
    <property type="component" value="Unassembled WGS sequence"/>
</dbReference>
<feature type="transmembrane region" description="Helical" evidence="5">
    <location>
        <begin position="326"/>
        <end position="346"/>
    </location>
</feature>
<feature type="transmembrane region" description="Helical" evidence="5">
    <location>
        <begin position="74"/>
        <end position="95"/>
    </location>
</feature>
<evidence type="ECO:0000313" key="6">
    <source>
        <dbReference type="EMBL" id="KAF1972410.1"/>
    </source>
</evidence>
<reference evidence="6" key="1">
    <citation type="journal article" date="2020" name="Stud. Mycol.">
        <title>101 Dothideomycetes genomes: a test case for predicting lifestyles and emergence of pathogens.</title>
        <authorList>
            <person name="Haridas S."/>
            <person name="Albert R."/>
            <person name="Binder M."/>
            <person name="Bloem J."/>
            <person name="Labutti K."/>
            <person name="Salamov A."/>
            <person name="Andreopoulos B."/>
            <person name="Baker S."/>
            <person name="Barry K."/>
            <person name="Bills G."/>
            <person name="Bluhm B."/>
            <person name="Cannon C."/>
            <person name="Castanera R."/>
            <person name="Culley D."/>
            <person name="Daum C."/>
            <person name="Ezra D."/>
            <person name="Gonzalez J."/>
            <person name="Henrissat B."/>
            <person name="Kuo A."/>
            <person name="Liang C."/>
            <person name="Lipzen A."/>
            <person name="Lutzoni F."/>
            <person name="Magnuson J."/>
            <person name="Mondo S."/>
            <person name="Nolan M."/>
            <person name="Ohm R."/>
            <person name="Pangilinan J."/>
            <person name="Park H.-J."/>
            <person name="Ramirez L."/>
            <person name="Alfaro M."/>
            <person name="Sun H."/>
            <person name="Tritt A."/>
            <person name="Yoshinaga Y."/>
            <person name="Zwiers L.-H."/>
            <person name="Turgeon B."/>
            <person name="Goodwin S."/>
            <person name="Spatafora J."/>
            <person name="Crous P."/>
            <person name="Grigoriev I."/>
        </authorList>
    </citation>
    <scope>NUCLEOTIDE SEQUENCE</scope>
    <source>
        <strain evidence="6">CBS 107.79</strain>
    </source>
</reference>
<name>A0A6A5V6W6_9PLEO</name>
<evidence type="ECO:0000256" key="4">
    <source>
        <dbReference type="ARBA" id="ARBA00023136"/>
    </source>
</evidence>
<proteinExistence type="predicted"/>
<comment type="subcellular location">
    <subcellularLocation>
        <location evidence="1">Membrane</location>
        <topology evidence="1">Multi-pass membrane protein</topology>
    </subcellularLocation>
</comment>
<accession>A0A6A5V6W6</accession>
<keyword evidence="2 5" id="KW-0812">Transmembrane</keyword>
<dbReference type="PANTHER" id="PTHR11785:SF382">
    <property type="entry name" value="LOW-AFFINITY METHIONINE PERMEASE"/>
    <property type="match status" value="1"/>
</dbReference>
<feature type="transmembrane region" description="Helical" evidence="5">
    <location>
        <begin position="139"/>
        <end position="168"/>
    </location>
</feature>
<feature type="transmembrane region" description="Helical" evidence="5">
    <location>
        <begin position="386"/>
        <end position="406"/>
    </location>
</feature>
<protein>
    <recommendedName>
        <fullName evidence="8">Amino acid transporter</fullName>
    </recommendedName>
</protein>
<keyword evidence="4 5" id="KW-0472">Membrane</keyword>
<dbReference type="AlphaFoldDB" id="A0A6A5V6W6"/>
<dbReference type="InterPro" id="IPR002293">
    <property type="entry name" value="AA/rel_permease1"/>
</dbReference>
<dbReference type="OrthoDB" id="5982228at2759"/>
<dbReference type="Pfam" id="PF13520">
    <property type="entry name" value="AA_permease_2"/>
    <property type="match status" value="2"/>
</dbReference>
<evidence type="ECO:0008006" key="8">
    <source>
        <dbReference type="Google" id="ProtNLM"/>
    </source>
</evidence>